<accession>A0A0S3IY16</accession>
<reference evidence="13 26" key="3">
    <citation type="journal article" date="2015" name="Genome Biol. Evol.">
        <title>The Pangenome of the Anticarsia gemmatalis Multiple Nucleopolyhedrovirus (AgMNPV).</title>
        <authorList>
            <person name="Brito A.F."/>
            <person name="Braconi C.T."/>
            <person name="Weidmann M."/>
            <person name="Dilcher M."/>
            <person name="Alves J.M."/>
            <person name="Gruber A."/>
            <person name="Zanotto P.M."/>
        </authorList>
    </citation>
    <scope>NUCLEOTIDE SEQUENCE</scope>
    <source>
        <strain evidence="8">AgMNPV-26</strain>
        <strain evidence="9">AgMNPV-27</strain>
        <strain evidence="10">AgMNPV-28</strain>
        <strain evidence="11">AgMNPV-29</strain>
        <strain evidence="12">AgMNPV-31</strain>
        <strain evidence="13">AgMNPV-32</strain>
        <strain evidence="14">AgMNPV-33</strain>
        <strain evidence="15">AgMNPV-34</strain>
        <strain evidence="16">AgMNPV-35</strain>
        <strain evidence="17">AgMNPV-36</strain>
        <strain evidence="18">AgMNPV-37</strain>
        <strain evidence="19">AgMNPV-39</strain>
        <strain evidence="20">AgMNPV-40</strain>
        <strain evidence="21">AgMNPV-42</strain>
        <strain evidence="22">AgMNPV-43</strain>
    </source>
</reference>
<protein>
    <submittedName>
        <fullName evidence="13">Inhibitor of apoptosis protein 3</fullName>
    </submittedName>
</protein>
<evidence type="ECO:0000313" key="10">
    <source>
        <dbReference type="EMBL" id="ALR70249.1"/>
    </source>
</evidence>
<evidence type="ECO:0000313" key="13">
    <source>
        <dbReference type="EMBL" id="ALR70876.1"/>
    </source>
</evidence>
<dbReference type="PROSITE" id="PS01282">
    <property type="entry name" value="BIR_REPEAT_1"/>
    <property type="match status" value="2"/>
</dbReference>
<keyword evidence="3 5" id="KW-0863">Zinc-finger</keyword>
<dbReference type="Pfam" id="PF00653">
    <property type="entry name" value="BIR"/>
    <property type="match status" value="2"/>
</dbReference>
<dbReference type="PANTHER" id="PTHR10044:SF174">
    <property type="entry name" value="DEATH-ASSOCIATED INHIBITOR OF APOPTOSIS 1"/>
    <property type="match status" value="1"/>
</dbReference>
<feature type="domain" description="RING-type" evidence="6">
    <location>
        <begin position="240"/>
        <end position="275"/>
    </location>
</feature>
<reference evidence="7 25" key="1">
    <citation type="journal article" date="2006" name="J. Gen. Virol.">
        <title>Genome of the most widely used viral biopesticide: Anticarsia gemmatalis multiple nucleopolyhedrovirus.</title>
        <authorList>
            <person name="Oliveira J.V."/>
            <person name="Wolff J.L."/>
            <person name="Garcia-Maruniak A."/>
            <person name="Ribeiro B.M."/>
            <person name="de Castro M.E."/>
            <person name="de Souza M.L."/>
            <person name="Moscardi F."/>
            <person name="Maruniak J.E."/>
            <person name="Zanotto P.M."/>
        </authorList>
    </citation>
    <scope>NUCLEOTIDE SEQUENCE [LARGE SCALE GENOMIC DNA]</scope>
    <source>
        <strain evidence="7">AgMNPV-2D</strain>
    </source>
</reference>
<dbReference type="GeneID" id="30144383"/>
<evidence type="ECO:0000256" key="5">
    <source>
        <dbReference type="PROSITE-ProRule" id="PRU00175"/>
    </source>
</evidence>
<organism evidence="13">
    <name type="scientific">Anticarsia gemmatalis multiple nucleopolyhedrovirus</name>
    <dbReference type="NCBI Taxonomy" id="268591"/>
    <lineage>
        <taxon>Viruses</taxon>
        <taxon>Viruses incertae sedis</taxon>
        <taxon>Naldaviricetes</taxon>
        <taxon>Lefavirales</taxon>
        <taxon>Baculoviridae</taxon>
        <taxon>Alphabaculovirus</taxon>
        <taxon>Alphabaculovirus angemmatalis</taxon>
    </lineage>
</organism>
<evidence type="ECO:0000313" key="18">
    <source>
        <dbReference type="EMBL" id="ALR71663.1"/>
    </source>
</evidence>
<evidence type="ECO:0000256" key="3">
    <source>
        <dbReference type="ARBA" id="ARBA00022771"/>
    </source>
</evidence>
<evidence type="ECO:0000313" key="15">
    <source>
        <dbReference type="EMBL" id="ALR71191.1"/>
    </source>
</evidence>
<evidence type="ECO:0000313" key="25">
    <source>
        <dbReference type="Proteomes" id="UP000201348"/>
    </source>
</evidence>
<dbReference type="EMBL" id="KR815464">
    <property type="protein sequence ID" value="ALR71349.1"/>
    <property type="molecule type" value="Genomic_DNA"/>
</dbReference>
<dbReference type="RefSeq" id="YP_009316144.1">
    <property type="nucleotide sequence ID" value="NC_031761.1"/>
</dbReference>
<dbReference type="SMART" id="SM00238">
    <property type="entry name" value="BIR"/>
    <property type="match status" value="2"/>
</dbReference>
<dbReference type="PROSITE" id="PS50089">
    <property type="entry name" value="ZF_RING_2"/>
    <property type="match status" value="1"/>
</dbReference>
<evidence type="ECO:0000313" key="12">
    <source>
        <dbReference type="EMBL" id="ALR70719.1"/>
    </source>
</evidence>
<evidence type="ECO:0000313" key="21">
    <source>
        <dbReference type="EMBL" id="ALR72292.1"/>
    </source>
</evidence>
<evidence type="ECO:0000313" key="16">
    <source>
        <dbReference type="EMBL" id="ALR71349.1"/>
    </source>
</evidence>
<dbReference type="CDD" id="cd00022">
    <property type="entry name" value="BIR"/>
    <property type="match status" value="2"/>
</dbReference>
<dbReference type="EMBL" id="DQ813662">
    <property type="protein sequence ID" value="ABI13818.1"/>
    <property type="molecule type" value="Genomic_DNA"/>
</dbReference>
<dbReference type="EMBL" id="KR815465">
    <property type="protein sequence ID" value="ALR71507.1"/>
    <property type="molecule type" value="Genomic_DNA"/>
</dbReference>
<dbReference type="PANTHER" id="PTHR10044">
    <property type="entry name" value="INHIBITOR OF APOPTOSIS"/>
    <property type="match status" value="1"/>
</dbReference>
<dbReference type="EMBL" id="KR815463">
    <property type="protein sequence ID" value="ALR71191.1"/>
    <property type="molecule type" value="Genomic_DNA"/>
</dbReference>
<keyword evidence="2" id="KW-0479">Metal-binding</keyword>
<dbReference type="PROSITE" id="PS50143">
    <property type="entry name" value="BIR_REPEAT_2"/>
    <property type="match status" value="2"/>
</dbReference>
<dbReference type="GO" id="GO:0051726">
    <property type="term" value="P:regulation of cell cycle"/>
    <property type="evidence" value="ECO:0007669"/>
    <property type="project" value="TreeGrafter"/>
</dbReference>
<evidence type="ECO:0000313" key="14">
    <source>
        <dbReference type="EMBL" id="ALR71034.1"/>
    </source>
</evidence>
<dbReference type="InterPro" id="IPR001370">
    <property type="entry name" value="BIR_rpt"/>
</dbReference>
<dbReference type="InterPro" id="IPR050784">
    <property type="entry name" value="IAP"/>
</dbReference>
<dbReference type="InterPro" id="IPR013083">
    <property type="entry name" value="Znf_RING/FYVE/PHD"/>
</dbReference>
<dbReference type="EMBL" id="KR815471">
    <property type="protein sequence ID" value="ALR72449.1"/>
    <property type="molecule type" value="Genomic_DNA"/>
</dbReference>
<gene>
    <name evidence="13" type="ORF">AGNV_129</name>
</gene>
<dbReference type="FunFam" id="1.10.1170.10:FF:000003">
    <property type="entry name" value="E3 ubiquitin-protein ligase XIAP"/>
    <property type="match status" value="1"/>
</dbReference>
<dbReference type="EMBL" id="KR815470">
    <property type="protein sequence ID" value="ALR72292.1"/>
    <property type="molecule type" value="Genomic_DNA"/>
</dbReference>
<sequence length="287" mass="32621">MYVNMSDMKDENARLATYVNWPVSFLEPSQMAANGFYYLGRADEVRCAFCKVEIMRWLEGDDPAVDHKRWAPQCPFLRKNTAQQNQTIATHIQSTPAAVQVVVGQDECGSSRVMPGPIHPKYGSESARLKTFEDWPLSLKQRPEQLAEAGFYYTGKGDKVKCFYCDGGLKDWANADEPWEEHARWFDRCSFVKLVKGHDYVQRVISEACVIKKEINNNPVEQIKQVEQPAKINLPENKMCKICFGSEKTVCFDPCGHVLACGKCAIVLKDCPMCRAKISNAIRIYQM</sequence>
<dbReference type="Pfam" id="PF13920">
    <property type="entry name" value="zf-C3HC4_3"/>
    <property type="match status" value="1"/>
</dbReference>
<dbReference type="EMBL" id="KR815466">
    <property type="protein sequence ID" value="ALR71663.1"/>
    <property type="molecule type" value="Genomic_DNA"/>
</dbReference>
<evidence type="ECO:0000259" key="6">
    <source>
        <dbReference type="PROSITE" id="PS50089"/>
    </source>
</evidence>
<evidence type="ECO:0000313" key="19">
    <source>
        <dbReference type="EMBL" id="ALR71976.1"/>
    </source>
</evidence>
<dbReference type="SUPFAM" id="SSF57924">
    <property type="entry name" value="Inhibitor of apoptosis (IAP) repeat"/>
    <property type="match status" value="2"/>
</dbReference>
<dbReference type="FunFam" id="1.10.1170.10:FF:000002">
    <property type="entry name" value="Baculoviral IAP repeat containing 7"/>
    <property type="match status" value="1"/>
</dbReference>
<dbReference type="EMBL" id="KR815469">
    <property type="protein sequence ID" value="ALR72133.1"/>
    <property type="molecule type" value="Genomic_DNA"/>
</dbReference>
<evidence type="ECO:0000313" key="22">
    <source>
        <dbReference type="EMBL" id="ALR72449.1"/>
    </source>
</evidence>
<dbReference type="EMBL" id="KR815461">
    <property type="protein sequence ID" value="ALR70876.1"/>
    <property type="molecule type" value="Genomic_DNA"/>
</dbReference>
<dbReference type="EMBL" id="KR815455">
    <property type="protein sequence ID" value="ALR69934.1"/>
    <property type="molecule type" value="Genomic_DNA"/>
</dbReference>
<evidence type="ECO:0000313" key="24">
    <source>
        <dbReference type="EMBL" id="AXE72304.1"/>
    </source>
</evidence>
<name>A0A0S3IY16_9ABAC</name>
<dbReference type="EMBL" id="KR815457">
    <property type="protein sequence ID" value="ALR70249.1"/>
    <property type="molecule type" value="Genomic_DNA"/>
</dbReference>
<dbReference type="InterPro" id="IPR001841">
    <property type="entry name" value="Znf_RING"/>
</dbReference>
<keyword evidence="1" id="KW-0053">Apoptosis</keyword>
<dbReference type="Gene3D" id="1.10.1170.10">
    <property type="entry name" value="Inhibitor Of Apoptosis Protein (2mihbC-IAP-1), Chain A"/>
    <property type="match status" value="2"/>
</dbReference>
<evidence type="ECO:0000313" key="20">
    <source>
        <dbReference type="EMBL" id="ALR72133.1"/>
    </source>
</evidence>
<evidence type="ECO:0000256" key="4">
    <source>
        <dbReference type="ARBA" id="ARBA00022833"/>
    </source>
</evidence>
<evidence type="ECO:0000313" key="17">
    <source>
        <dbReference type="EMBL" id="ALR71507.1"/>
    </source>
</evidence>
<dbReference type="KEGG" id="vg:30144383"/>
<dbReference type="Proteomes" id="UP000201478">
    <property type="component" value="Segment"/>
</dbReference>
<keyword evidence="4" id="KW-0862">Zinc</keyword>
<dbReference type="EMBL" id="KR815462">
    <property type="protein sequence ID" value="ALR71034.1"/>
    <property type="molecule type" value="Genomic_DNA"/>
</dbReference>
<dbReference type="Proteomes" id="UP000201348">
    <property type="component" value="Segment"/>
</dbReference>
<dbReference type="EMBL" id="KR815468">
    <property type="protein sequence ID" value="ALR71976.1"/>
    <property type="molecule type" value="Genomic_DNA"/>
</dbReference>
<reference evidence="7" key="4">
    <citation type="submission" date="2015-05" db="EMBL/GenBank/DDBJ databases">
        <title>The genome evolution of wild-type isolates of Anticarsia gemmatalis multiple nucleopolyhedrovirus.</title>
        <authorList>
            <person name="Brito A.F."/>
            <person name="Braconi C.T."/>
            <person name="Weidmann M."/>
            <person name="Dilcher M."/>
            <person name="Alves J.M.P."/>
            <person name="Gruber A."/>
            <person name="Zanotto P.M.A."/>
        </authorList>
    </citation>
    <scope>NUCLEOTIDE SEQUENCE</scope>
    <source>
        <strain evidence="7">AgMNPV-2D</strain>
    </source>
</reference>
<evidence type="ECO:0000256" key="1">
    <source>
        <dbReference type="ARBA" id="ARBA00022703"/>
    </source>
</evidence>
<reference evidence="7" key="2">
    <citation type="submission" date="2006-06" db="EMBL/GenBank/DDBJ databases">
        <authorList>
            <person name="Oliveira J.V.C."/>
            <person name="Wolff J.L.C."/>
            <person name="Garcia-Maruniak A."/>
            <person name="Ribeiro B.M."/>
            <person name="Castro M.E.B."/>
            <person name="Souza M.L."/>
            <person name="Moscardi F."/>
            <person name="Maruniak J.E."/>
            <person name="Zanotto P.M.A."/>
        </authorList>
    </citation>
    <scope>NUCLEOTIDE SEQUENCE</scope>
    <source>
        <strain evidence="7">AgMNPV-2D</strain>
    </source>
</reference>
<keyword evidence="25" id="KW-1185">Reference proteome</keyword>
<proteinExistence type="predicted"/>
<dbReference type="EMBL" id="KR815456">
    <property type="protein sequence ID" value="ALR70092.1"/>
    <property type="molecule type" value="Genomic_DNA"/>
</dbReference>
<dbReference type="EMBL" id="MG746626">
    <property type="protein sequence ID" value="AXE72304.1"/>
    <property type="molecule type" value="Genomic_DNA"/>
</dbReference>
<reference evidence="23" key="5">
    <citation type="submission" date="2018-01" db="EMBL/GenBank/DDBJ databases">
        <title>Biological and molecular characterization of two Anticarsia gemmatalis Multiple Nucleopolyhedrovirus clones exhibiting contrasting virulence variants.</title>
        <authorList>
            <person name="Ferreira B.C."/>
            <person name="Silva A.M.R."/>
            <person name="Melo F.L."/>
            <person name="Sanches M.M."/>
            <person name="Moscardi F."/>
            <person name="Ribeiro B.M."/>
            <person name="Sousa M.L."/>
        </authorList>
    </citation>
    <scope>NUCLEOTIDE SEQUENCE</scope>
    <source>
        <strain evidence="23">Ag-01</strain>
        <strain evidence="24">Ag-16</strain>
    </source>
</reference>
<dbReference type="GO" id="GO:0008270">
    <property type="term" value="F:zinc ion binding"/>
    <property type="evidence" value="ECO:0007669"/>
    <property type="project" value="UniProtKB-KW"/>
</dbReference>
<evidence type="ECO:0000313" key="26">
    <source>
        <dbReference type="Proteomes" id="UP000201478"/>
    </source>
</evidence>
<dbReference type="EMBL" id="KR815460">
    <property type="protein sequence ID" value="ALR70719.1"/>
    <property type="molecule type" value="Genomic_DNA"/>
</dbReference>
<evidence type="ECO:0000313" key="8">
    <source>
        <dbReference type="EMBL" id="ALR69934.1"/>
    </source>
</evidence>
<dbReference type="Gene3D" id="3.30.40.10">
    <property type="entry name" value="Zinc/RING finger domain, C3HC4 (zinc finger)"/>
    <property type="match status" value="1"/>
</dbReference>
<evidence type="ECO:0000313" key="9">
    <source>
        <dbReference type="EMBL" id="ALR70092.1"/>
    </source>
</evidence>
<evidence type="ECO:0000256" key="2">
    <source>
        <dbReference type="ARBA" id="ARBA00022723"/>
    </source>
</evidence>
<evidence type="ECO:0000313" key="7">
    <source>
        <dbReference type="EMBL" id="ABI13818.1"/>
    </source>
</evidence>
<dbReference type="EMBL" id="MG746625">
    <property type="protein sequence ID" value="AXE72156.1"/>
    <property type="molecule type" value="Genomic_DNA"/>
</dbReference>
<evidence type="ECO:0000313" key="11">
    <source>
        <dbReference type="EMBL" id="ALR70406.1"/>
    </source>
</evidence>
<dbReference type="EMBL" id="KR815458">
    <property type="protein sequence ID" value="ALR70406.1"/>
    <property type="molecule type" value="Genomic_DNA"/>
</dbReference>
<evidence type="ECO:0000313" key="23">
    <source>
        <dbReference type="EMBL" id="AXE72156.1"/>
    </source>
</evidence>